<evidence type="ECO:0000256" key="2">
    <source>
        <dbReference type="ARBA" id="ARBA00023125"/>
    </source>
</evidence>
<gene>
    <name evidence="5" type="ORF">SAMN05444141_101868</name>
</gene>
<evidence type="ECO:0000313" key="5">
    <source>
        <dbReference type="EMBL" id="SFT49759.1"/>
    </source>
</evidence>
<dbReference type="Pfam" id="PF01037">
    <property type="entry name" value="AsnC_trans_reg"/>
    <property type="match status" value="1"/>
</dbReference>
<dbReference type="InterPro" id="IPR011008">
    <property type="entry name" value="Dimeric_a/b-barrel"/>
</dbReference>
<dbReference type="Gene3D" id="1.10.10.10">
    <property type="entry name" value="Winged helix-like DNA-binding domain superfamily/Winged helix DNA-binding domain"/>
    <property type="match status" value="1"/>
</dbReference>
<dbReference type="InterPro" id="IPR000485">
    <property type="entry name" value="AsnC-type_HTH_dom"/>
</dbReference>
<feature type="domain" description="HTH asnC-type" evidence="4">
    <location>
        <begin position="13"/>
        <end position="74"/>
    </location>
</feature>
<dbReference type="Proteomes" id="UP000183371">
    <property type="component" value="Unassembled WGS sequence"/>
</dbReference>
<reference evidence="6" key="1">
    <citation type="submission" date="2016-10" db="EMBL/GenBank/DDBJ databases">
        <authorList>
            <person name="Varghese N."/>
            <person name="Submissions S."/>
        </authorList>
    </citation>
    <scope>NUCLEOTIDE SEQUENCE [LARGE SCALE GENOMIC DNA]</scope>
    <source>
        <strain evidence="6">DSM 17465</strain>
    </source>
</reference>
<dbReference type="InterPro" id="IPR019885">
    <property type="entry name" value="Tscrpt_reg_HTH_AsnC-type_CS"/>
</dbReference>
<dbReference type="FunFam" id="1.10.10.10:FF:000186">
    <property type="entry name" value="AsnC family transcriptional regulator"/>
    <property type="match status" value="1"/>
</dbReference>
<proteinExistence type="predicted"/>
<protein>
    <submittedName>
        <fullName evidence="5">DNA-binding transcriptional regulator, Lrp family</fullName>
    </submittedName>
</protein>
<dbReference type="GO" id="GO:0005829">
    <property type="term" value="C:cytosol"/>
    <property type="evidence" value="ECO:0007669"/>
    <property type="project" value="TreeGrafter"/>
</dbReference>
<dbReference type="InterPro" id="IPR036390">
    <property type="entry name" value="WH_DNA-bd_sf"/>
</dbReference>
<dbReference type="SUPFAM" id="SSF46785">
    <property type="entry name" value="Winged helix' DNA-binding domain"/>
    <property type="match status" value="1"/>
</dbReference>
<dbReference type="PROSITE" id="PS00519">
    <property type="entry name" value="HTH_ASNC_1"/>
    <property type="match status" value="1"/>
</dbReference>
<dbReference type="Pfam" id="PF13412">
    <property type="entry name" value="HTH_24"/>
    <property type="match status" value="1"/>
</dbReference>
<dbReference type="SUPFAM" id="SSF54909">
    <property type="entry name" value="Dimeric alpha+beta barrel"/>
    <property type="match status" value="1"/>
</dbReference>
<dbReference type="PRINTS" id="PR00033">
    <property type="entry name" value="HTHASNC"/>
</dbReference>
<evidence type="ECO:0000256" key="1">
    <source>
        <dbReference type="ARBA" id="ARBA00023015"/>
    </source>
</evidence>
<keyword evidence="2 5" id="KW-0238">DNA-binding</keyword>
<dbReference type="AlphaFoldDB" id="A0A1I6YGT6"/>
<organism evidence="5 6">
    <name type="scientific">Pseudovibrio denitrificans</name>
    <dbReference type="NCBI Taxonomy" id="258256"/>
    <lineage>
        <taxon>Bacteria</taxon>
        <taxon>Pseudomonadati</taxon>
        <taxon>Pseudomonadota</taxon>
        <taxon>Alphaproteobacteria</taxon>
        <taxon>Hyphomicrobiales</taxon>
        <taxon>Stappiaceae</taxon>
        <taxon>Pseudovibrio</taxon>
    </lineage>
</organism>
<dbReference type="Gene3D" id="3.30.70.920">
    <property type="match status" value="1"/>
</dbReference>
<accession>A0A1I6YGT6</accession>
<dbReference type="SMART" id="SM00344">
    <property type="entry name" value="HTH_ASNC"/>
    <property type="match status" value="1"/>
</dbReference>
<keyword evidence="1" id="KW-0805">Transcription regulation</keyword>
<dbReference type="GO" id="GO:0043200">
    <property type="term" value="P:response to amino acid"/>
    <property type="evidence" value="ECO:0007669"/>
    <property type="project" value="TreeGrafter"/>
</dbReference>
<dbReference type="InterPro" id="IPR011991">
    <property type="entry name" value="ArsR-like_HTH"/>
</dbReference>
<evidence type="ECO:0000256" key="3">
    <source>
        <dbReference type="ARBA" id="ARBA00023163"/>
    </source>
</evidence>
<dbReference type="InterPro" id="IPR019887">
    <property type="entry name" value="Tscrpt_reg_AsnC/Lrp_C"/>
</dbReference>
<dbReference type="InterPro" id="IPR036388">
    <property type="entry name" value="WH-like_DNA-bd_sf"/>
</dbReference>
<name>A0A1I6YGT6_9HYPH</name>
<keyword evidence="3" id="KW-0804">Transcription</keyword>
<dbReference type="PANTHER" id="PTHR30154">
    <property type="entry name" value="LEUCINE-RESPONSIVE REGULATORY PROTEIN"/>
    <property type="match status" value="1"/>
</dbReference>
<dbReference type="PANTHER" id="PTHR30154:SF34">
    <property type="entry name" value="TRANSCRIPTIONAL REGULATOR AZLB"/>
    <property type="match status" value="1"/>
</dbReference>
<sequence>MAKNAMQKQAVQLDAADKKILRVLQKEGRLSNTELAEKVGMSTSPCWRRVRRLEQEGVISDYSARLDRRTLGFGVLVIVTIQIDAHNVEQAVEFEEAVLKLEQVIACYSVGGGVDFVLQVVCEDLDAYAEFSMNTLRRLPGIKAMESNFVLKELKPLTGWPI</sequence>
<dbReference type="EMBL" id="FPBD01000001">
    <property type="protein sequence ID" value="SFT49759.1"/>
    <property type="molecule type" value="Genomic_DNA"/>
</dbReference>
<evidence type="ECO:0000313" key="6">
    <source>
        <dbReference type="Proteomes" id="UP000183371"/>
    </source>
</evidence>
<dbReference type="PROSITE" id="PS50956">
    <property type="entry name" value="HTH_ASNC_2"/>
    <property type="match status" value="1"/>
</dbReference>
<dbReference type="InterPro" id="IPR019888">
    <property type="entry name" value="Tscrpt_reg_AsnC-like"/>
</dbReference>
<dbReference type="GO" id="GO:0043565">
    <property type="term" value="F:sequence-specific DNA binding"/>
    <property type="evidence" value="ECO:0007669"/>
    <property type="project" value="InterPro"/>
</dbReference>
<evidence type="ECO:0000259" key="4">
    <source>
        <dbReference type="PROSITE" id="PS50956"/>
    </source>
</evidence>
<dbReference type="CDD" id="cd00090">
    <property type="entry name" value="HTH_ARSR"/>
    <property type="match status" value="1"/>
</dbReference>
<keyword evidence="6" id="KW-1185">Reference proteome</keyword>
<dbReference type="GO" id="GO:0006355">
    <property type="term" value="P:regulation of DNA-templated transcription"/>
    <property type="evidence" value="ECO:0007669"/>
    <property type="project" value="UniProtKB-ARBA"/>
</dbReference>